<evidence type="ECO:0000313" key="3">
    <source>
        <dbReference type="EMBL" id="KAK4095685.1"/>
    </source>
</evidence>
<accession>A0AAN6PPQ0</accession>
<feature type="non-terminal residue" evidence="3">
    <location>
        <position position="226"/>
    </location>
</feature>
<reference evidence="3" key="1">
    <citation type="journal article" date="2023" name="Mol. Phylogenet. Evol.">
        <title>Genome-scale phylogeny and comparative genomics of the fungal order Sordariales.</title>
        <authorList>
            <person name="Hensen N."/>
            <person name="Bonometti L."/>
            <person name="Westerberg I."/>
            <person name="Brannstrom I.O."/>
            <person name="Guillou S."/>
            <person name="Cros-Aarteil S."/>
            <person name="Calhoun S."/>
            <person name="Haridas S."/>
            <person name="Kuo A."/>
            <person name="Mondo S."/>
            <person name="Pangilinan J."/>
            <person name="Riley R."/>
            <person name="LaButti K."/>
            <person name="Andreopoulos B."/>
            <person name="Lipzen A."/>
            <person name="Chen C."/>
            <person name="Yan M."/>
            <person name="Daum C."/>
            <person name="Ng V."/>
            <person name="Clum A."/>
            <person name="Steindorff A."/>
            <person name="Ohm R.A."/>
            <person name="Martin F."/>
            <person name="Silar P."/>
            <person name="Natvig D.O."/>
            <person name="Lalanne C."/>
            <person name="Gautier V."/>
            <person name="Ament-Velasquez S.L."/>
            <person name="Kruys A."/>
            <person name="Hutchinson M.I."/>
            <person name="Powell A.J."/>
            <person name="Barry K."/>
            <person name="Miller A.N."/>
            <person name="Grigoriev I.V."/>
            <person name="Debuchy R."/>
            <person name="Gladieux P."/>
            <person name="Hiltunen Thoren M."/>
            <person name="Johannesson H."/>
        </authorList>
    </citation>
    <scope>NUCLEOTIDE SEQUENCE</scope>
    <source>
        <strain evidence="3">CBS 757.83</strain>
    </source>
</reference>
<dbReference type="InterPro" id="IPR056884">
    <property type="entry name" value="NPHP3-like_N"/>
</dbReference>
<keyword evidence="4" id="KW-1185">Reference proteome</keyword>
<keyword evidence="1" id="KW-0677">Repeat</keyword>
<dbReference type="InterPro" id="IPR027417">
    <property type="entry name" value="P-loop_NTPase"/>
</dbReference>
<dbReference type="PANTHER" id="PTHR10039">
    <property type="entry name" value="AMELOGENIN"/>
    <property type="match status" value="1"/>
</dbReference>
<feature type="non-terminal residue" evidence="3">
    <location>
        <position position="1"/>
    </location>
</feature>
<dbReference type="Gene3D" id="3.40.50.300">
    <property type="entry name" value="P-loop containing nucleotide triphosphate hydrolases"/>
    <property type="match status" value="1"/>
</dbReference>
<evidence type="ECO:0000313" key="4">
    <source>
        <dbReference type="Proteomes" id="UP001305647"/>
    </source>
</evidence>
<proteinExistence type="predicted"/>
<feature type="domain" description="Nephrocystin 3-like N-terminal" evidence="2">
    <location>
        <begin position="8"/>
        <end position="185"/>
    </location>
</feature>
<dbReference type="EMBL" id="MU863821">
    <property type="protein sequence ID" value="KAK4095685.1"/>
    <property type="molecule type" value="Genomic_DNA"/>
</dbReference>
<dbReference type="Pfam" id="PF24883">
    <property type="entry name" value="NPHP3_N"/>
    <property type="match status" value="1"/>
</dbReference>
<evidence type="ECO:0000256" key="1">
    <source>
        <dbReference type="ARBA" id="ARBA00022737"/>
    </source>
</evidence>
<organism evidence="3 4">
    <name type="scientific">Parathielavia hyrcaniae</name>
    <dbReference type="NCBI Taxonomy" id="113614"/>
    <lineage>
        <taxon>Eukaryota</taxon>
        <taxon>Fungi</taxon>
        <taxon>Dikarya</taxon>
        <taxon>Ascomycota</taxon>
        <taxon>Pezizomycotina</taxon>
        <taxon>Sordariomycetes</taxon>
        <taxon>Sordariomycetidae</taxon>
        <taxon>Sordariales</taxon>
        <taxon>Chaetomiaceae</taxon>
        <taxon>Parathielavia</taxon>
    </lineage>
</organism>
<comment type="caution">
    <text evidence="3">The sequence shown here is derived from an EMBL/GenBank/DDBJ whole genome shotgun (WGS) entry which is preliminary data.</text>
</comment>
<gene>
    <name evidence="3" type="ORF">N658DRAFT_386454</name>
</gene>
<protein>
    <recommendedName>
        <fullName evidence="2">Nephrocystin 3-like N-terminal domain-containing protein</fullName>
    </recommendedName>
</protein>
<dbReference type="AlphaFoldDB" id="A0AAN6PPQ0"/>
<dbReference type="PANTHER" id="PTHR10039:SF5">
    <property type="entry name" value="NACHT DOMAIN-CONTAINING PROTEIN"/>
    <property type="match status" value="1"/>
</dbReference>
<sequence>QRRAAAASRFQHWLREGAGVVHISGKPGSGKSTLMKLLLSDERTKQELEAWAGPKQLAFAHFSFWLSGERLQYSLEGLHRSILFETLIQCPELIPSVFPQAYKNFSKAKADESIDELFFSSSNIKKAFTDLIARPPPPGYRFCLFIDGLDEYGGDVVDELEHQRLADALNSWAAHPDVKILASSRPHREFEDTFSNDQRIRLHELTKSDIVLAGRQMFERDKSFES</sequence>
<evidence type="ECO:0000259" key="2">
    <source>
        <dbReference type="Pfam" id="PF24883"/>
    </source>
</evidence>
<reference evidence="3" key="2">
    <citation type="submission" date="2023-05" db="EMBL/GenBank/DDBJ databases">
        <authorList>
            <consortium name="Lawrence Berkeley National Laboratory"/>
            <person name="Steindorff A."/>
            <person name="Hensen N."/>
            <person name="Bonometti L."/>
            <person name="Westerberg I."/>
            <person name="Brannstrom I.O."/>
            <person name="Guillou S."/>
            <person name="Cros-Aarteil S."/>
            <person name="Calhoun S."/>
            <person name="Haridas S."/>
            <person name="Kuo A."/>
            <person name="Mondo S."/>
            <person name="Pangilinan J."/>
            <person name="Riley R."/>
            <person name="Labutti K."/>
            <person name="Andreopoulos B."/>
            <person name="Lipzen A."/>
            <person name="Chen C."/>
            <person name="Yanf M."/>
            <person name="Daum C."/>
            <person name="Ng V."/>
            <person name="Clum A."/>
            <person name="Ohm R."/>
            <person name="Martin F."/>
            <person name="Silar P."/>
            <person name="Natvig D."/>
            <person name="Lalanne C."/>
            <person name="Gautier V."/>
            <person name="Ament-Velasquez S.L."/>
            <person name="Kruys A."/>
            <person name="Hutchinson M.I."/>
            <person name="Powell A.J."/>
            <person name="Barry K."/>
            <person name="Miller A.N."/>
            <person name="Grigoriev I.V."/>
            <person name="Debuchy R."/>
            <person name="Gladieux P."/>
            <person name="Thoren M.H."/>
            <person name="Johannesson H."/>
        </authorList>
    </citation>
    <scope>NUCLEOTIDE SEQUENCE</scope>
    <source>
        <strain evidence="3">CBS 757.83</strain>
    </source>
</reference>
<dbReference type="Proteomes" id="UP001305647">
    <property type="component" value="Unassembled WGS sequence"/>
</dbReference>
<name>A0AAN6PPQ0_9PEZI</name>
<dbReference type="SUPFAM" id="SSF52540">
    <property type="entry name" value="P-loop containing nucleoside triphosphate hydrolases"/>
    <property type="match status" value="1"/>
</dbReference>